<organism evidence="1 2">
    <name type="scientific">Methylobacterium trifolii</name>
    <dbReference type="NCBI Taxonomy" id="1003092"/>
    <lineage>
        <taxon>Bacteria</taxon>
        <taxon>Pseudomonadati</taxon>
        <taxon>Pseudomonadota</taxon>
        <taxon>Alphaproteobacteria</taxon>
        <taxon>Hyphomicrobiales</taxon>
        <taxon>Methylobacteriaceae</taxon>
        <taxon>Methylobacterium</taxon>
    </lineage>
</organism>
<dbReference type="Proteomes" id="UP001055057">
    <property type="component" value="Unassembled WGS sequence"/>
</dbReference>
<keyword evidence="2" id="KW-1185">Reference proteome</keyword>
<proteinExistence type="predicted"/>
<gene>
    <name evidence="1" type="ORF">MPOCJGCO_4943</name>
</gene>
<dbReference type="EMBL" id="BPRB01000421">
    <property type="protein sequence ID" value="GJE62807.1"/>
    <property type="molecule type" value="Genomic_DNA"/>
</dbReference>
<comment type="caution">
    <text evidence="1">The sequence shown here is derived from an EMBL/GenBank/DDBJ whole genome shotgun (WGS) entry which is preliminary data.</text>
</comment>
<sequence>MSKALGLRADFDAEALRRLARANQNAGQSRRLLVLASIYEGGSRTQAARSGAVGLQTVLDWGLAFNVAGPDGLIERKRAGQRSKLDAAAGADGGHRPAFVVKFISLSARKRTSCQSLLLTETGRRRSMNTEYRAARKQTFDADKPIS</sequence>
<evidence type="ECO:0008006" key="3">
    <source>
        <dbReference type="Google" id="ProtNLM"/>
    </source>
</evidence>
<reference evidence="1" key="2">
    <citation type="submission" date="2021-08" db="EMBL/GenBank/DDBJ databases">
        <authorList>
            <person name="Tani A."/>
            <person name="Ola A."/>
            <person name="Ogura Y."/>
            <person name="Katsura K."/>
            <person name="Hayashi T."/>
        </authorList>
    </citation>
    <scope>NUCLEOTIDE SEQUENCE</scope>
    <source>
        <strain evidence="1">DSM 23632</strain>
    </source>
</reference>
<evidence type="ECO:0000313" key="1">
    <source>
        <dbReference type="EMBL" id="GJE62807.1"/>
    </source>
</evidence>
<accession>A0ABQ4U6K4</accession>
<dbReference type="Pfam" id="PF13551">
    <property type="entry name" value="HTH_29"/>
    <property type="match status" value="1"/>
</dbReference>
<protein>
    <recommendedName>
        <fullName evidence="3">Helix-turn-helix domain-containing protein</fullName>
    </recommendedName>
</protein>
<reference evidence="1" key="1">
    <citation type="journal article" date="2021" name="Front. Microbiol.">
        <title>Comprehensive Comparative Genomics and Phenotyping of Methylobacterium Species.</title>
        <authorList>
            <person name="Alessa O."/>
            <person name="Ogura Y."/>
            <person name="Fujitani Y."/>
            <person name="Takami H."/>
            <person name="Hayashi T."/>
            <person name="Sahin N."/>
            <person name="Tani A."/>
        </authorList>
    </citation>
    <scope>NUCLEOTIDE SEQUENCE</scope>
    <source>
        <strain evidence="1">DSM 23632</strain>
    </source>
</reference>
<evidence type="ECO:0000313" key="2">
    <source>
        <dbReference type="Proteomes" id="UP001055057"/>
    </source>
</evidence>
<name>A0ABQ4U6K4_9HYPH</name>